<dbReference type="PANTHER" id="PTHR43401:SF2">
    <property type="entry name" value="L-THREONINE 3-DEHYDROGENASE"/>
    <property type="match status" value="1"/>
</dbReference>
<dbReference type="GO" id="GO:0003939">
    <property type="term" value="F:L-iditol 2-dehydrogenase (NAD+) activity"/>
    <property type="evidence" value="ECO:0007669"/>
    <property type="project" value="UniProtKB-EC"/>
</dbReference>
<keyword evidence="2 4" id="KW-0560">Oxidoreductase</keyword>
<dbReference type="EC" id="1.1.1.14" evidence="4"/>
<evidence type="ECO:0000256" key="1">
    <source>
        <dbReference type="ARBA" id="ARBA00001947"/>
    </source>
</evidence>
<evidence type="ECO:0000256" key="2">
    <source>
        <dbReference type="ARBA" id="ARBA00023002"/>
    </source>
</evidence>
<evidence type="ECO:0000259" key="3">
    <source>
        <dbReference type="Pfam" id="PF08240"/>
    </source>
</evidence>
<comment type="cofactor">
    <cofactor evidence="1">
        <name>Zn(2+)</name>
        <dbReference type="ChEBI" id="CHEBI:29105"/>
    </cofactor>
</comment>
<evidence type="ECO:0000313" key="4">
    <source>
        <dbReference type="EMBL" id="SMY11466.1"/>
    </source>
</evidence>
<name>A0A2H1L3K0_9MICO</name>
<dbReference type="SUPFAM" id="SSF50129">
    <property type="entry name" value="GroES-like"/>
    <property type="match status" value="1"/>
</dbReference>
<dbReference type="InterPro" id="IPR050129">
    <property type="entry name" value="Zn_alcohol_dh"/>
</dbReference>
<dbReference type="RefSeq" id="WP_101588364.1">
    <property type="nucleotide sequence ID" value="NZ_FXZM01000004.1"/>
</dbReference>
<evidence type="ECO:0000313" key="5">
    <source>
        <dbReference type="Proteomes" id="UP000234462"/>
    </source>
</evidence>
<dbReference type="OrthoDB" id="9797931at2"/>
<dbReference type="EMBL" id="FXZM01000004">
    <property type="protein sequence ID" value="SMY11466.1"/>
    <property type="molecule type" value="Genomic_DNA"/>
</dbReference>
<gene>
    <name evidence="4" type="ORF">BJEO58_01051</name>
</gene>
<dbReference type="Pfam" id="PF08240">
    <property type="entry name" value="ADH_N"/>
    <property type="match status" value="1"/>
</dbReference>
<dbReference type="Gene3D" id="3.40.50.720">
    <property type="entry name" value="NAD(P)-binding Rossmann-like Domain"/>
    <property type="match status" value="1"/>
</dbReference>
<feature type="domain" description="Alcohol dehydrogenase-like N-terminal" evidence="3">
    <location>
        <begin position="24"/>
        <end position="122"/>
    </location>
</feature>
<dbReference type="InterPro" id="IPR036291">
    <property type="entry name" value="NAD(P)-bd_dom_sf"/>
</dbReference>
<dbReference type="Proteomes" id="UP000234462">
    <property type="component" value="Unassembled WGS sequence"/>
</dbReference>
<keyword evidence="5" id="KW-1185">Reference proteome</keyword>
<proteinExistence type="predicted"/>
<protein>
    <submittedName>
        <fullName evidence="4">Threonine 3-dehydrogenase</fullName>
        <ecNumber evidence="4">1.1.1.14</ecNumber>
    </submittedName>
</protein>
<dbReference type="PANTHER" id="PTHR43401">
    <property type="entry name" value="L-THREONINE 3-DEHYDROGENASE"/>
    <property type="match status" value="1"/>
</dbReference>
<dbReference type="InterPro" id="IPR013154">
    <property type="entry name" value="ADH-like_N"/>
</dbReference>
<dbReference type="Gene3D" id="3.90.180.10">
    <property type="entry name" value="Medium-chain alcohol dehydrogenases, catalytic domain"/>
    <property type="match status" value="2"/>
</dbReference>
<reference evidence="5" key="1">
    <citation type="submission" date="2017-03" db="EMBL/GenBank/DDBJ databases">
        <authorList>
            <person name="Monnet C."/>
        </authorList>
    </citation>
    <scope>NUCLEOTIDE SEQUENCE [LARGE SCALE GENOMIC DNA]</scope>
    <source>
        <strain evidence="5">SJ5-8</strain>
    </source>
</reference>
<dbReference type="SUPFAM" id="SSF51735">
    <property type="entry name" value="NAD(P)-binding Rossmann-fold domains"/>
    <property type="match status" value="1"/>
</dbReference>
<dbReference type="InterPro" id="IPR011032">
    <property type="entry name" value="GroES-like_sf"/>
</dbReference>
<organism evidence="4 5">
    <name type="scientific">Brevibacterium jeotgali</name>
    <dbReference type="NCBI Taxonomy" id="1262550"/>
    <lineage>
        <taxon>Bacteria</taxon>
        <taxon>Bacillati</taxon>
        <taxon>Actinomycetota</taxon>
        <taxon>Actinomycetes</taxon>
        <taxon>Micrococcales</taxon>
        <taxon>Brevibacteriaceae</taxon>
        <taxon>Brevibacterium</taxon>
    </lineage>
</organism>
<sequence length="327" mass="34049">MRAVLVDDSGFDLVTDFPRPVPSDGEVLVKVLACGTCGSDLHVFEKDPNYAWVRTGFPLVMGHEIVGRRAGGDGASRGGGLVVVRPRVDAGEDGSPVRIGWDRQGGFAEYVVVPEESVLDIADGISVTSAALAEPLAVAVAALRRSGAADRFGPQFRAQVVGMGAVGALAACVLAAEGCAGVEIVGTERDRSLGSFEMLEGFGLEPVLPGDASDSRDLVVNAAGSAAAVRDGVGRLGRYGVFLNIALGVGDVSLNFDALTRRDITLVNSYGSEAVDWTQTLSYINGKSFDPAGIVSHAVPLEDLSRGFSMLQAGRARKILVDIDMEG</sequence>
<dbReference type="AlphaFoldDB" id="A0A2H1L3K0"/>
<accession>A0A2H1L3K0</accession>